<comment type="caution">
    <text evidence="15">The sequence shown here is derived from an EMBL/GenBank/DDBJ whole genome shotgun (WGS) entry which is preliminary data.</text>
</comment>
<dbReference type="PANTHER" id="PTHR30529:SF1">
    <property type="entry name" value="CYTOCHROME B561 HOMOLOG 2"/>
    <property type="match status" value="1"/>
</dbReference>
<keyword evidence="4" id="KW-1003">Cell membrane</keyword>
<dbReference type="GO" id="GO:0046872">
    <property type="term" value="F:metal ion binding"/>
    <property type="evidence" value="ECO:0007669"/>
    <property type="project" value="UniProtKB-KW"/>
</dbReference>
<evidence type="ECO:0000256" key="7">
    <source>
        <dbReference type="ARBA" id="ARBA00022723"/>
    </source>
</evidence>
<evidence type="ECO:0000256" key="4">
    <source>
        <dbReference type="ARBA" id="ARBA00022475"/>
    </source>
</evidence>
<dbReference type="SUPFAM" id="SSF81342">
    <property type="entry name" value="Transmembrane di-heme cytochromes"/>
    <property type="match status" value="1"/>
</dbReference>
<proteinExistence type="inferred from homology"/>
<dbReference type="InterPro" id="IPR016174">
    <property type="entry name" value="Di-haem_cyt_TM"/>
</dbReference>
<dbReference type="InterPro" id="IPR011577">
    <property type="entry name" value="Cyt_b561_bac/Ni-Hgenase"/>
</dbReference>
<keyword evidence="10" id="KW-0408">Iron</keyword>
<dbReference type="AlphaFoldDB" id="A0A0E9MKF2"/>
<reference evidence="15 16" key="1">
    <citation type="submission" date="2015-04" db="EMBL/GenBank/DDBJ databases">
        <title>Whole genome shotgun sequence of Sphingomonas changbaiensis NBRC 104936.</title>
        <authorList>
            <person name="Katano-Makiyama Y."/>
            <person name="Hosoyama A."/>
            <person name="Hashimoto M."/>
            <person name="Noguchi M."/>
            <person name="Tsuchikane K."/>
            <person name="Ohji S."/>
            <person name="Yamazoe A."/>
            <person name="Ichikawa N."/>
            <person name="Kimura A."/>
            <person name="Fujita N."/>
        </authorList>
    </citation>
    <scope>NUCLEOTIDE SEQUENCE [LARGE SCALE GENOMIC DNA]</scope>
    <source>
        <strain evidence="15 16">NBRC 104936</strain>
    </source>
</reference>
<dbReference type="RefSeq" id="WP_046346820.1">
    <property type="nucleotide sequence ID" value="NZ_BBWU01000001.1"/>
</dbReference>
<evidence type="ECO:0000256" key="10">
    <source>
        <dbReference type="ARBA" id="ARBA00023004"/>
    </source>
</evidence>
<evidence type="ECO:0000256" key="11">
    <source>
        <dbReference type="ARBA" id="ARBA00023136"/>
    </source>
</evidence>
<evidence type="ECO:0000313" key="16">
    <source>
        <dbReference type="Proteomes" id="UP000033202"/>
    </source>
</evidence>
<keyword evidence="5" id="KW-0349">Heme</keyword>
<dbReference type="InterPro" id="IPR052168">
    <property type="entry name" value="Cytochrome_b561_oxidase"/>
</dbReference>
<keyword evidence="3" id="KW-0813">Transport</keyword>
<keyword evidence="6 13" id="KW-0812">Transmembrane</keyword>
<evidence type="ECO:0000256" key="13">
    <source>
        <dbReference type="SAM" id="Phobius"/>
    </source>
</evidence>
<dbReference type="Proteomes" id="UP000033202">
    <property type="component" value="Unassembled WGS sequence"/>
</dbReference>
<dbReference type="GO" id="GO:0009055">
    <property type="term" value="F:electron transfer activity"/>
    <property type="evidence" value="ECO:0007669"/>
    <property type="project" value="InterPro"/>
</dbReference>
<dbReference type="OrthoDB" id="1247465at2"/>
<feature type="transmembrane region" description="Helical" evidence="13">
    <location>
        <begin position="59"/>
        <end position="75"/>
    </location>
</feature>
<evidence type="ECO:0000256" key="8">
    <source>
        <dbReference type="ARBA" id="ARBA00022982"/>
    </source>
</evidence>
<evidence type="ECO:0000256" key="3">
    <source>
        <dbReference type="ARBA" id="ARBA00022448"/>
    </source>
</evidence>
<evidence type="ECO:0000256" key="9">
    <source>
        <dbReference type="ARBA" id="ARBA00022989"/>
    </source>
</evidence>
<dbReference type="PANTHER" id="PTHR30529">
    <property type="entry name" value="CYTOCHROME B561"/>
    <property type="match status" value="1"/>
</dbReference>
<keyword evidence="9 13" id="KW-1133">Transmembrane helix</keyword>
<comment type="similarity">
    <text evidence="12">Belongs to the cytochrome b561 family.</text>
</comment>
<keyword evidence="8" id="KW-0249">Electron transport</keyword>
<dbReference type="GO" id="GO:0005886">
    <property type="term" value="C:plasma membrane"/>
    <property type="evidence" value="ECO:0007669"/>
    <property type="project" value="UniProtKB-SubCell"/>
</dbReference>
<comment type="subcellular location">
    <subcellularLocation>
        <location evidence="2">Cell membrane</location>
        <topology evidence="2">Multi-pass membrane protein</topology>
    </subcellularLocation>
</comment>
<evidence type="ECO:0000256" key="5">
    <source>
        <dbReference type="ARBA" id="ARBA00022617"/>
    </source>
</evidence>
<accession>A0A0E9MKF2</accession>
<keyword evidence="16" id="KW-1185">Reference proteome</keyword>
<keyword evidence="11 13" id="KW-0472">Membrane</keyword>
<dbReference type="GO" id="GO:0020037">
    <property type="term" value="F:heme binding"/>
    <property type="evidence" value="ECO:0007669"/>
    <property type="project" value="TreeGrafter"/>
</dbReference>
<feature type="transmembrane region" description="Helical" evidence="13">
    <location>
        <begin position="96"/>
        <end position="115"/>
    </location>
</feature>
<evidence type="ECO:0000256" key="6">
    <source>
        <dbReference type="ARBA" id="ARBA00022692"/>
    </source>
</evidence>
<organism evidence="15 16">
    <name type="scientific">Sphingomonas changbaiensis NBRC 104936</name>
    <dbReference type="NCBI Taxonomy" id="1219043"/>
    <lineage>
        <taxon>Bacteria</taxon>
        <taxon>Pseudomonadati</taxon>
        <taxon>Pseudomonadota</taxon>
        <taxon>Alphaproteobacteria</taxon>
        <taxon>Sphingomonadales</taxon>
        <taxon>Sphingomonadaceae</taxon>
        <taxon>Sphingomonas</taxon>
    </lineage>
</organism>
<gene>
    <name evidence="15" type="ORF">SCH01S_01_01460</name>
</gene>
<feature type="transmembrane region" description="Helical" evidence="13">
    <location>
        <begin position="153"/>
        <end position="170"/>
    </location>
</feature>
<feature type="domain" description="Cytochrome b561 bacterial/Ni-hydrogenase" evidence="14">
    <location>
        <begin position="15"/>
        <end position="187"/>
    </location>
</feature>
<name>A0A0E9MKF2_9SPHN</name>
<evidence type="ECO:0000256" key="12">
    <source>
        <dbReference type="ARBA" id="ARBA00037975"/>
    </source>
</evidence>
<dbReference type="Gene3D" id="1.20.950.20">
    <property type="entry name" value="Transmembrane di-heme cytochromes, Chain C"/>
    <property type="match status" value="1"/>
</dbReference>
<evidence type="ECO:0000256" key="2">
    <source>
        <dbReference type="ARBA" id="ARBA00004651"/>
    </source>
</evidence>
<keyword evidence="7" id="KW-0479">Metal-binding</keyword>
<dbReference type="STRING" id="1219043.SCH01S_01_01460"/>
<dbReference type="GO" id="GO:0022904">
    <property type="term" value="P:respiratory electron transport chain"/>
    <property type="evidence" value="ECO:0007669"/>
    <property type="project" value="InterPro"/>
</dbReference>
<dbReference type="EMBL" id="BBWU01000001">
    <property type="protein sequence ID" value="GAO37983.1"/>
    <property type="molecule type" value="Genomic_DNA"/>
</dbReference>
<protein>
    <submittedName>
        <fullName evidence="15">Putative cytochrome b561</fullName>
    </submittedName>
</protein>
<evidence type="ECO:0000313" key="15">
    <source>
        <dbReference type="EMBL" id="GAO37983.1"/>
    </source>
</evidence>
<sequence length="193" mass="21203">MKSRPSEPGAARSGYSAGAIAFHWVIALLIIANIVIALATDDWHGPARSAAMQIHKATGLTILVLSIARIAWRLAHRPPPFPAVIRRWEAVVARTVHWLFYVLMIVLPLSGWLMISAAGQRKPFSWYGLFGLPYLPVQGDKAVGGFAHETHEVLGYAMIALIALHVAAALKHHYFDQTRLLARMWPGRSATSG</sequence>
<evidence type="ECO:0000259" key="14">
    <source>
        <dbReference type="Pfam" id="PF01292"/>
    </source>
</evidence>
<evidence type="ECO:0000256" key="1">
    <source>
        <dbReference type="ARBA" id="ARBA00001970"/>
    </source>
</evidence>
<comment type="cofactor">
    <cofactor evidence="1">
        <name>heme b</name>
        <dbReference type="ChEBI" id="CHEBI:60344"/>
    </cofactor>
</comment>
<dbReference type="Pfam" id="PF01292">
    <property type="entry name" value="Ni_hydr_CYTB"/>
    <property type="match status" value="1"/>
</dbReference>
<feature type="transmembrane region" description="Helical" evidence="13">
    <location>
        <begin position="21"/>
        <end position="39"/>
    </location>
</feature>